<dbReference type="PANTHER" id="PTHR30007">
    <property type="entry name" value="PHP DOMAIN PROTEIN"/>
    <property type="match status" value="1"/>
</dbReference>
<evidence type="ECO:0000259" key="1">
    <source>
        <dbReference type="Pfam" id="PF01609"/>
    </source>
</evidence>
<accession>A0A290WWZ4</accession>
<gene>
    <name evidence="2" type="ORF">CNX70_15440</name>
</gene>
<dbReference type="EMBL" id="CP023422">
    <property type="protein sequence ID" value="ATD61394.1"/>
    <property type="molecule type" value="Genomic_DNA"/>
</dbReference>
<feature type="domain" description="Transposase IS4-like" evidence="1">
    <location>
        <begin position="37"/>
        <end position="156"/>
    </location>
</feature>
<dbReference type="AlphaFoldDB" id="A0A290WWZ4"/>
<protein>
    <recommendedName>
        <fullName evidence="1">Transposase IS4-like domain-containing protein</fullName>
    </recommendedName>
</protein>
<dbReference type="InterPro" id="IPR002559">
    <property type="entry name" value="Transposase_11"/>
</dbReference>
<sequence>MPGNRRVAGNASMTPCCSTCGNTTRFSGNALVSTRPACHPPLGGQHTGPNPTDRGKLGCKHHLLVDQRGLALVASISGAQVYDSRMLIPLLEAVPSVAGLAGRPRKRPAKLHADKAYASRAHRAWLRSRGIAPRIVRYGIESRERLGKWRWVVERTLICWRYIQRFC</sequence>
<evidence type="ECO:0000313" key="3">
    <source>
        <dbReference type="Proteomes" id="UP000218437"/>
    </source>
</evidence>
<keyword evidence="3" id="KW-1185">Reference proteome</keyword>
<dbReference type="GO" id="GO:0006313">
    <property type="term" value="P:DNA transposition"/>
    <property type="evidence" value="ECO:0007669"/>
    <property type="project" value="InterPro"/>
</dbReference>
<reference evidence="2 3" key="1">
    <citation type="submission" date="2017-09" db="EMBL/GenBank/DDBJ databases">
        <title>Complete genome sequence of Janthinobacterium svalbardensis PAMC 27463.</title>
        <authorList>
            <person name="Cho Y.-J."/>
            <person name="Cho A."/>
            <person name="Kim O.-S."/>
            <person name="Lee J.-I."/>
        </authorList>
    </citation>
    <scope>NUCLEOTIDE SEQUENCE [LARGE SCALE GENOMIC DNA]</scope>
    <source>
        <strain evidence="2 3">PAMC 27463</strain>
    </source>
</reference>
<dbReference type="GO" id="GO:0003677">
    <property type="term" value="F:DNA binding"/>
    <property type="evidence" value="ECO:0007669"/>
    <property type="project" value="InterPro"/>
</dbReference>
<dbReference type="GO" id="GO:0004803">
    <property type="term" value="F:transposase activity"/>
    <property type="evidence" value="ECO:0007669"/>
    <property type="project" value="InterPro"/>
</dbReference>
<dbReference type="Pfam" id="PF01609">
    <property type="entry name" value="DDE_Tnp_1"/>
    <property type="match status" value="1"/>
</dbReference>
<proteinExistence type="predicted"/>
<name>A0A290WWZ4_9BURK</name>
<dbReference type="Proteomes" id="UP000218437">
    <property type="component" value="Chromosome"/>
</dbReference>
<organism evidence="2 3">
    <name type="scientific">Janthinobacterium svalbardensis</name>
    <dbReference type="NCBI Taxonomy" id="368607"/>
    <lineage>
        <taxon>Bacteria</taxon>
        <taxon>Pseudomonadati</taxon>
        <taxon>Pseudomonadota</taxon>
        <taxon>Betaproteobacteria</taxon>
        <taxon>Burkholderiales</taxon>
        <taxon>Oxalobacteraceae</taxon>
        <taxon>Janthinobacterium</taxon>
    </lineage>
</organism>
<dbReference type="KEGG" id="jsv:CNX70_15440"/>
<evidence type="ECO:0000313" key="2">
    <source>
        <dbReference type="EMBL" id="ATD61394.1"/>
    </source>
</evidence>
<dbReference type="PANTHER" id="PTHR30007:SF1">
    <property type="entry name" value="BLR1914 PROTEIN"/>
    <property type="match status" value="1"/>
</dbReference>